<evidence type="ECO:0000313" key="4">
    <source>
        <dbReference type="Proteomes" id="UP000504882"/>
    </source>
</evidence>
<keyword evidence="1" id="KW-0560">Oxidoreductase</keyword>
<reference evidence="3 4" key="1">
    <citation type="submission" date="2019-03" db="EMBL/GenBank/DDBJ databases">
        <title>Genomic features of bacteria from cold environments.</title>
        <authorList>
            <person name="Shen L."/>
        </authorList>
    </citation>
    <scope>NUCLEOTIDE SEQUENCE [LARGE SCALE GENOMIC DNA]</scope>
    <source>
        <strain evidence="4">T3246-1</strain>
    </source>
</reference>
<dbReference type="SUPFAM" id="SSF51679">
    <property type="entry name" value="Bacterial luciferase-like"/>
    <property type="match status" value="1"/>
</dbReference>
<sequence length="337" mass="35216">MSVSLTIALQSDKTAAEYARQARNVEAQGFDGLSVYSDLGYQPPMAPLMVAADVTETLRLGPSCLNPYLLHPVEIAGQVAALDEASGGRAYLGLARGSWMAQVGVRQVRALTHLEDTVHIVRRLLAGDDSGYTGQVFSIEPGFALQYEPVRPDVDVLLGVWGPRGAALAGRLADEVKIGGSANPDMVRQMRTWVDDSATAAGRGAGAVGVCAGAVTVVDTDGTVARGLARREVAMYVDVVAALDPTVQIEEELLARLRALLAEGHADDAGALLSDDLLDRFAFAGTPAQIVAHTLELVEAGADRVEFGTPHGLTGAEGIDLLGSAVLPALRVELDAA</sequence>
<gene>
    <name evidence="3" type="ORF">EXU48_00195</name>
</gene>
<protein>
    <submittedName>
        <fullName evidence="3">LLM class flavin-dependent oxidoreductase</fullName>
    </submittedName>
</protein>
<dbReference type="InterPro" id="IPR036661">
    <property type="entry name" value="Luciferase-like_sf"/>
</dbReference>
<organism evidence="3 4">
    <name type="scientific">Occultella glacieicola</name>
    <dbReference type="NCBI Taxonomy" id="2518684"/>
    <lineage>
        <taxon>Bacteria</taxon>
        <taxon>Bacillati</taxon>
        <taxon>Actinomycetota</taxon>
        <taxon>Actinomycetes</taxon>
        <taxon>Micrococcales</taxon>
        <taxon>Ruaniaceae</taxon>
        <taxon>Occultella</taxon>
    </lineage>
</organism>
<comment type="caution">
    <text evidence="3">The sequence shown here is derived from an EMBL/GenBank/DDBJ whole genome shotgun (WGS) entry which is preliminary data.</text>
</comment>
<dbReference type="Pfam" id="PF00296">
    <property type="entry name" value="Bac_luciferase"/>
    <property type="match status" value="1"/>
</dbReference>
<dbReference type="PANTHER" id="PTHR43244:SF1">
    <property type="entry name" value="5,10-METHYLENETETRAHYDROMETHANOPTERIN REDUCTASE"/>
    <property type="match status" value="1"/>
</dbReference>
<dbReference type="Proteomes" id="UP000504882">
    <property type="component" value="Unassembled WGS sequence"/>
</dbReference>
<dbReference type="RefSeq" id="WP_133105579.1">
    <property type="nucleotide sequence ID" value="NZ_SMNA01000001.1"/>
</dbReference>
<evidence type="ECO:0000259" key="2">
    <source>
        <dbReference type="Pfam" id="PF00296"/>
    </source>
</evidence>
<evidence type="ECO:0000256" key="1">
    <source>
        <dbReference type="ARBA" id="ARBA00023002"/>
    </source>
</evidence>
<keyword evidence="4" id="KW-1185">Reference proteome</keyword>
<accession>A0ABY2E8S9</accession>
<name>A0ABY2E8S9_9MICO</name>
<dbReference type="InterPro" id="IPR011251">
    <property type="entry name" value="Luciferase-like_dom"/>
</dbReference>
<dbReference type="InterPro" id="IPR050564">
    <property type="entry name" value="F420-G6PD/mer"/>
</dbReference>
<feature type="domain" description="Luciferase-like" evidence="2">
    <location>
        <begin position="13"/>
        <end position="304"/>
    </location>
</feature>
<dbReference type="EMBL" id="SMNA01000001">
    <property type="protein sequence ID" value="TDE98678.1"/>
    <property type="molecule type" value="Genomic_DNA"/>
</dbReference>
<dbReference type="Gene3D" id="3.20.20.30">
    <property type="entry name" value="Luciferase-like domain"/>
    <property type="match status" value="1"/>
</dbReference>
<dbReference type="PANTHER" id="PTHR43244">
    <property type="match status" value="1"/>
</dbReference>
<evidence type="ECO:0000313" key="3">
    <source>
        <dbReference type="EMBL" id="TDE98678.1"/>
    </source>
</evidence>
<proteinExistence type="predicted"/>